<evidence type="ECO:0000313" key="2">
    <source>
        <dbReference type="Proteomes" id="UP001634394"/>
    </source>
</evidence>
<dbReference type="EMBL" id="JBJQND010000007">
    <property type="protein sequence ID" value="KAL3871198.1"/>
    <property type="molecule type" value="Genomic_DNA"/>
</dbReference>
<accession>A0ABD3WEN8</accession>
<dbReference type="Proteomes" id="UP001634394">
    <property type="component" value="Unassembled WGS sequence"/>
</dbReference>
<organism evidence="1 2">
    <name type="scientific">Sinanodonta woodiana</name>
    <name type="common">Chinese pond mussel</name>
    <name type="synonym">Anodonta woodiana</name>
    <dbReference type="NCBI Taxonomy" id="1069815"/>
    <lineage>
        <taxon>Eukaryota</taxon>
        <taxon>Metazoa</taxon>
        <taxon>Spiralia</taxon>
        <taxon>Lophotrochozoa</taxon>
        <taxon>Mollusca</taxon>
        <taxon>Bivalvia</taxon>
        <taxon>Autobranchia</taxon>
        <taxon>Heteroconchia</taxon>
        <taxon>Palaeoheterodonta</taxon>
        <taxon>Unionida</taxon>
        <taxon>Unionoidea</taxon>
        <taxon>Unionidae</taxon>
        <taxon>Unioninae</taxon>
        <taxon>Sinanodonta</taxon>
    </lineage>
</organism>
<proteinExistence type="predicted"/>
<protein>
    <submittedName>
        <fullName evidence="1">Uncharacterized protein</fullName>
    </submittedName>
</protein>
<comment type="caution">
    <text evidence="1">The sequence shown here is derived from an EMBL/GenBank/DDBJ whole genome shotgun (WGS) entry which is preliminary data.</text>
</comment>
<reference evidence="1 2" key="1">
    <citation type="submission" date="2024-11" db="EMBL/GenBank/DDBJ databases">
        <title>Chromosome-level genome assembly of the freshwater bivalve Anodonta woodiana.</title>
        <authorList>
            <person name="Chen X."/>
        </authorList>
    </citation>
    <scope>NUCLEOTIDE SEQUENCE [LARGE SCALE GENOMIC DNA]</scope>
    <source>
        <strain evidence="1">MN2024</strain>
        <tissue evidence="1">Gills</tissue>
    </source>
</reference>
<keyword evidence="2" id="KW-1185">Reference proteome</keyword>
<evidence type="ECO:0000313" key="1">
    <source>
        <dbReference type="EMBL" id="KAL3871198.1"/>
    </source>
</evidence>
<dbReference type="AlphaFoldDB" id="A0ABD3WEN8"/>
<sequence length="72" mass="8796">MFRLSCSIHRKILNIETQPIRYMQKNKAEEENMMNHQVEDCWCLHTLKKRRMEKKRRQVYGTGQLFSNTLPQ</sequence>
<gene>
    <name evidence="1" type="ORF">ACJMK2_039214</name>
</gene>
<name>A0ABD3WEN8_SINWO</name>